<accession>A0A562R040</accession>
<organism evidence="1 2">
    <name type="scientific">Desulfobotulus alkaliphilus</name>
    <dbReference type="NCBI Taxonomy" id="622671"/>
    <lineage>
        <taxon>Bacteria</taxon>
        <taxon>Pseudomonadati</taxon>
        <taxon>Thermodesulfobacteriota</taxon>
        <taxon>Desulfobacteria</taxon>
        <taxon>Desulfobacterales</taxon>
        <taxon>Desulfobacteraceae</taxon>
        <taxon>Desulfobotulus</taxon>
    </lineage>
</organism>
<dbReference type="EMBL" id="VLLC01000069">
    <property type="protein sequence ID" value="TWI61746.1"/>
    <property type="molecule type" value="Genomic_DNA"/>
</dbReference>
<keyword evidence="2" id="KW-1185">Reference proteome</keyword>
<sequence length="440" mass="50661">MTKRKKKNALTSALRAQHVLKKKQSQIRANTHFRPLRTVLRTFPETWLTAMLEEARPVLEQAIQASCQKRICIFLSFTDGVRRARVLHAPGYDFGHVWKNLMRTVQQVHPKPFKIRWLRVDWIQDFQEKTWAELKRELSLSKRNYFRYGIALDENFNHAFLEMELNANAMLYPEKEQAKAELNEANFVRYAKTRFGNGISPDFSDDKPVCTFTTEAILFQPGKAPLCLHGYSGGKEGRDTGRRILEQLDRETTCQCIRDASIFLADQLNAKGRFVYGMHPCFDREINTYNTLRHASTTYSMLEAWEVTQSESLKAAIDRSLGCLTKELIRSYSLADGRNPAFLVDLDDEIKLGGNAVCLLALVKYTELTEDKQFLPLMESLALGILLMQNPDTGQFCHVLHAADLKVKEPFRIILKSRSFLYLRRLFSSKGFEDSFLKLG</sequence>
<dbReference type="AlphaFoldDB" id="A0A562R040"/>
<dbReference type="Proteomes" id="UP000318307">
    <property type="component" value="Unassembled WGS sequence"/>
</dbReference>
<proteinExistence type="predicted"/>
<evidence type="ECO:0000313" key="2">
    <source>
        <dbReference type="Proteomes" id="UP000318307"/>
    </source>
</evidence>
<name>A0A562R040_9BACT</name>
<protein>
    <submittedName>
        <fullName evidence="1">Uncharacterized protein</fullName>
    </submittedName>
</protein>
<evidence type="ECO:0000313" key="1">
    <source>
        <dbReference type="EMBL" id="TWI61746.1"/>
    </source>
</evidence>
<comment type="caution">
    <text evidence="1">The sequence shown here is derived from an EMBL/GenBank/DDBJ whole genome shotgun (WGS) entry which is preliminary data.</text>
</comment>
<dbReference type="OrthoDB" id="9810718at2"/>
<reference evidence="1 2" key="1">
    <citation type="submission" date="2019-07" db="EMBL/GenBank/DDBJ databases">
        <title>Genome sequencing of 100 strains of the haloalkaliphilic chemolithoautotrophic sulfur-oxidizing bacterium Thioalkalivibrio.</title>
        <authorList>
            <person name="Muyzer G."/>
        </authorList>
    </citation>
    <scope>NUCLEOTIDE SEQUENCE [LARGE SCALE GENOMIC DNA]</scope>
    <source>
        <strain evidence="1 2">ASO4-4</strain>
    </source>
</reference>
<gene>
    <name evidence="1" type="ORF">LZ24_03424</name>
</gene>
<dbReference type="RefSeq" id="WP_144686855.1">
    <property type="nucleotide sequence ID" value="NZ_VLLC01000069.1"/>
</dbReference>